<comment type="caution">
    <text evidence="2">The sequence shown here is derived from an EMBL/GenBank/DDBJ whole genome shotgun (WGS) entry which is preliminary data.</text>
</comment>
<dbReference type="PROSITE" id="PS51257">
    <property type="entry name" value="PROKAR_LIPOPROTEIN"/>
    <property type="match status" value="1"/>
</dbReference>
<organism evidence="2 3">
    <name type="scientific">Streptomyces varsoviensis</name>
    <dbReference type="NCBI Taxonomy" id="67373"/>
    <lineage>
        <taxon>Bacteria</taxon>
        <taxon>Bacillati</taxon>
        <taxon>Actinomycetota</taxon>
        <taxon>Actinomycetes</taxon>
        <taxon>Kitasatosporales</taxon>
        <taxon>Streptomycetaceae</taxon>
        <taxon>Streptomyces</taxon>
    </lineage>
</organism>
<feature type="compositionally biased region" description="Polar residues" evidence="1">
    <location>
        <begin position="179"/>
        <end position="197"/>
    </location>
</feature>
<name>A0ABR5J9E2_9ACTN</name>
<evidence type="ECO:0000313" key="3">
    <source>
        <dbReference type="Proteomes" id="UP000037020"/>
    </source>
</evidence>
<evidence type="ECO:0000313" key="2">
    <source>
        <dbReference type="EMBL" id="KOG90061.1"/>
    </source>
</evidence>
<evidence type="ECO:0000256" key="1">
    <source>
        <dbReference type="SAM" id="MobiDB-lite"/>
    </source>
</evidence>
<sequence>MNKKLVAALSGGAALVLMLTGCGGDDGDKKLDDWAKKVCGQMQPQVKKVLDANSAIASVQLEQDSKKVQQTDSAAFQDNADAYKSLATSIDSAGAPPVKEGETTQKNAVKALNDLSGAYEGLKKQIDGMNTSDKQKFSDGLNNIVAGLNKLNSKSENALKKLQAGNVGESMKKQPGCRRTSTSATPSGSVSPSGSQK</sequence>
<proteinExistence type="predicted"/>
<reference evidence="2 3" key="1">
    <citation type="submission" date="2015-07" db="EMBL/GenBank/DDBJ databases">
        <authorList>
            <person name="Ju K.-S."/>
            <person name="Doroghazi J.R."/>
            <person name="Metcalf W.W."/>
        </authorList>
    </citation>
    <scope>NUCLEOTIDE SEQUENCE [LARGE SCALE GENOMIC DNA]</scope>
    <source>
        <strain evidence="2 3">NRRL B-3589</strain>
    </source>
</reference>
<accession>A0ABR5J9E2</accession>
<dbReference type="RefSeq" id="WP_030880768.1">
    <property type="nucleotide sequence ID" value="NZ_JBIRHZ010000003.1"/>
</dbReference>
<keyword evidence="3" id="KW-1185">Reference proteome</keyword>
<gene>
    <name evidence="2" type="ORF">ADK38_10805</name>
</gene>
<feature type="region of interest" description="Disordered" evidence="1">
    <location>
        <begin position="163"/>
        <end position="197"/>
    </location>
</feature>
<dbReference type="EMBL" id="LGUT01000909">
    <property type="protein sequence ID" value="KOG90061.1"/>
    <property type="molecule type" value="Genomic_DNA"/>
</dbReference>
<dbReference type="Proteomes" id="UP000037020">
    <property type="component" value="Unassembled WGS sequence"/>
</dbReference>
<protein>
    <submittedName>
        <fullName evidence="2">Small secreted protein</fullName>
    </submittedName>
</protein>